<evidence type="ECO:0000313" key="3">
    <source>
        <dbReference type="EMBL" id="MCL7023215.1"/>
    </source>
</evidence>
<reference evidence="3" key="1">
    <citation type="submission" date="2022-03" db="EMBL/GenBank/DDBJ databases">
        <title>A functionally conserved STORR gene fusion in Papaver species that diverged 16.8 million years ago.</title>
        <authorList>
            <person name="Catania T."/>
        </authorList>
    </citation>
    <scope>NUCLEOTIDE SEQUENCE</scope>
    <source>
        <strain evidence="3">S-191538</strain>
    </source>
</reference>
<feature type="region of interest" description="Disordered" evidence="1">
    <location>
        <begin position="90"/>
        <end position="110"/>
    </location>
</feature>
<feature type="signal peptide" evidence="2">
    <location>
        <begin position="1"/>
        <end position="23"/>
    </location>
</feature>
<accession>A0AA41RUT3</accession>
<dbReference type="AlphaFoldDB" id="A0AA41RUT3"/>
<protein>
    <submittedName>
        <fullName evidence="3">Uncharacterized protein</fullName>
    </submittedName>
</protein>
<sequence length="217" mass="23280">MTFRSSVIAVIICLYVSFEIVSAWQNNCRAGDIYLDTTGRPPLPAGTTCKMCSDWCNSQCLILGLPPVKEGCRLDATDIRCKCCCGSSPPTPGSPPSPPLPPPAPQDPSEFEGGMPHSYKICTAGQESVDIKHVNGIECIHESKCEQECKTKGLAMAGKECLSAGSFYPTPTETWYEQCCCEKIPSPPPPAPCPCENTCCNPDVNIQISVSIGQKLS</sequence>
<dbReference type="EMBL" id="JAJJMA010019871">
    <property type="protein sequence ID" value="MCL7023215.1"/>
    <property type="molecule type" value="Genomic_DNA"/>
</dbReference>
<evidence type="ECO:0000256" key="2">
    <source>
        <dbReference type="SAM" id="SignalP"/>
    </source>
</evidence>
<gene>
    <name evidence="3" type="ORF">MKW94_013454</name>
</gene>
<comment type="caution">
    <text evidence="3">The sequence shown here is derived from an EMBL/GenBank/DDBJ whole genome shotgun (WGS) entry which is preliminary data.</text>
</comment>
<feature type="compositionally biased region" description="Pro residues" evidence="1">
    <location>
        <begin position="90"/>
        <end position="106"/>
    </location>
</feature>
<name>A0AA41RUT3_PAPNU</name>
<dbReference type="Proteomes" id="UP001177140">
    <property type="component" value="Unassembled WGS sequence"/>
</dbReference>
<evidence type="ECO:0000256" key="1">
    <source>
        <dbReference type="SAM" id="MobiDB-lite"/>
    </source>
</evidence>
<proteinExistence type="predicted"/>
<keyword evidence="4" id="KW-1185">Reference proteome</keyword>
<feature type="chain" id="PRO_5041310952" evidence="2">
    <location>
        <begin position="24"/>
        <end position="217"/>
    </location>
</feature>
<organism evidence="3 4">
    <name type="scientific">Papaver nudicaule</name>
    <name type="common">Iceland poppy</name>
    <dbReference type="NCBI Taxonomy" id="74823"/>
    <lineage>
        <taxon>Eukaryota</taxon>
        <taxon>Viridiplantae</taxon>
        <taxon>Streptophyta</taxon>
        <taxon>Embryophyta</taxon>
        <taxon>Tracheophyta</taxon>
        <taxon>Spermatophyta</taxon>
        <taxon>Magnoliopsida</taxon>
        <taxon>Ranunculales</taxon>
        <taxon>Papaveraceae</taxon>
        <taxon>Papaveroideae</taxon>
        <taxon>Papaver</taxon>
    </lineage>
</organism>
<evidence type="ECO:0000313" key="4">
    <source>
        <dbReference type="Proteomes" id="UP001177140"/>
    </source>
</evidence>
<keyword evidence="2" id="KW-0732">Signal</keyword>